<feature type="region of interest" description="Disordered" evidence="1">
    <location>
        <begin position="241"/>
        <end position="276"/>
    </location>
</feature>
<dbReference type="EMBL" id="PZQS01000007">
    <property type="protein sequence ID" value="PVD27855.1"/>
    <property type="molecule type" value="Genomic_DNA"/>
</dbReference>
<evidence type="ECO:0000256" key="1">
    <source>
        <dbReference type="SAM" id="MobiDB-lite"/>
    </source>
</evidence>
<feature type="transmembrane region" description="Helical" evidence="2">
    <location>
        <begin position="45"/>
        <end position="70"/>
    </location>
</feature>
<evidence type="ECO:0000313" key="3">
    <source>
        <dbReference type="EMBL" id="PVD27855.1"/>
    </source>
</evidence>
<organism evidence="3 4">
    <name type="scientific">Pomacea canaliculata</name>
    <name type="common">Golden apple snail</name>
    <dbReference type="NCBI Taxonomy" id="400727"/>
    <lineage>
        <taxon>Eukaryota</taxon>
        <taxon>Metazoa</taxon>
        <taxon>Spiralia</taxon>
        <taxon>Lophotrochozoa</taxon>
        <taxon>Mollusca</taxon>
        <taxon>Gastropoda</taxon>
        <taxon>Caenogastropoda</taxon>
        <taxon>Architaenioglossa</taxon>
        <taxon>Ampullarioidea</taxon>
        <taxon>Ampullariidae</taxon>
        <taxon>Pomacea</taxon>
    </lineage>
</organism>
<reference evidence="3 4" key="1">
    <citation type="submission" date="2018-04" db="EMBL/GenBank/DDBJ databases">
        <title>The genome of golden apple snail Pomacea canaliculata provides insight into stress tolerance and invasive adaptation.</title>
        <authorList>
            <person name="Liu C."/>
            <person name="Liu B."/>
            <person name="Ren Y."/>
            <person name="Zhang Y."/>
            <person name="Wang H."/>
            <person name="Li S."/>
            <person name="Jiang F."/>
            <person name="Yin L."/>
            <person name="Zhang G."/>
            <person name="Qian W."/>
            <person name="Fan W."/>
        </authorList>
    </citation>
    <scope>NUCLEOTIDE SEQUENCE [LARGE SCALE GENOMIC DNA]</scope>
    <source>
        <strain evidence="3">SZHN2017</strain>
        <tissue evidence="3">Muscle</tissue>
    </source>
</reference>
<feature type="compositionally biased region" description="Acidic residues" evidence="1">
    <location>
        <begin position="253"/>
        <end position="276"/>
    </location>
</feature>
<accession>A0A2T7P348</accession>
<keyword evidence="4" id="KW-1185">Reference proteome</keyword>
<dbReference type="AlphaFoldDB" id="A0A2T7P348"/>
<dbReference type="OrthoDB" id="6100119at2759"/>
<evidence type="ECO:0000256" key="2">
    <source>
        <dbReference type="SAM" id="Phobius"/>
    </source>
</evidence>
<protein>
    <submittedName>
        <fullName evidence="3">Uncharacterized protein</fullName>
    </submittedName>
</protein>
<sequence length="276" mass="30171">MRCEAEGRPSPHMTIVSVSNDKQEVASRPRGAVQSPDPKDIGVNLYVIVGAAVASAVVLAVAIAVTVLIARNCRGKKSMSRHGDANTRQNLEIKLSLEDMKSTGATNNYHGENLRSEVMQMPQEEEIMTEDLYVNTAELAQEEDDESDHDSLRKPELMSRRLHFAGRWSLPLVFVFSSSEFLSAVRAQKAAGGEKKMFDTATASIIVMVVAFIVAIIIALCILYIAQSMEVAEIVQEIKAAEEKKEEEPPPAAEEEEGEGEGEGEGEKAEEEPPDE</sequence>
<dbReference type="Proteomes" id="UP000245119">
    <property type="component" value="Linkage Group LG7"/>
</dbReference>
<gene>
    <name evidence="3" type="ORF">C0Q70_13031</name>
</gene>
<comment type="caution">
    <text evidence="3">The sequence shown here is derived from an EMBL/GenBank/DDBJ whole genome shotgun (WGS) entry which is preliminary data.</text>
</comment>
<feature type="transmembrane region" description="Helical" evidence="2">
    <location>
        <begin position="205"/>
        <end position="226"/>
    </location>
</feature>
<name>A0A2T7P348_POMCA</name>
<proteinExistence type="predicted"/>
<keyword evidence="2" id="KW-0812">Transmembrane</keyword>
<keyword evidence="2" id="KW-1133">Transmembrane helix</keyword>
<keyword evidence="2" id="KW-0472">Membrane</keyword>
<evidence type="ECO:0000313" key="4">
    <source>
        <dbReference type="Proteomes" id="UP000245119"/>
    </source>
</evidence>